<evidence type="ECO:0000256" key="7">
    <source>
        <dbReference type="SAM" id="MobiDB-lite"/>
    </source>
</evidence>
<dbReference type="PANTHER" id="PTHR42985:SF39">
    <property type="entry name" value="GH10366P"/>
    <property type="match status" value="1"/>
</dbReference>
<dbReference type="Gene3D" id="1.20.1730.10">
    <property type="entry name" value="Sodium/glucose cotransporter"/>
    <property type="match status" value="1"/>
</dbReference>
<comment type="subcellular location">
    <subcellularLocation>
        <location evidence="1">Cell membrane</location>
        <topology evidence="1">Multi-pass membrane protein</topology>
    </subcellularLocation>
</comment>
<evidence type="ECO:0000256" key="8">
    <source>
        <dbReference type="SAM" id="Phobius"/>
    </source>
</evidence>
<feature type="region of interest" description="Disordered" evidence="7">
    <location>
        <begin position="157"/>
        <end position="185"/>
    </location>
</feature>
<keyword evidence="8" id="KW-0472">Membrane</keyword>
<keyword evidence="5" id="KW-0406">Ion transport</keyword>
<feature type="transmembrane region" description="Helical" evidence="8">
    <location>
        <begin position="64"/>
        <end position="85"/>
    </location>
</feature>
<dbReference type="Proteomes" id="UP000075885">
    <property type="component" value="Unassembled WGS sequence"/>
</dbReference>
<keyword evidence="3" id="KW-1003">Cell membrane</keyword>
<sequence>MDCFDSYVWGVYLAFGLVSFGLVFVVERLGGILQATLTLNGLIGGVTLGLFSLGIFFRRANSKGAMIGGIFSLVLVIAVGVLAQLNNEPTLPLPSSIEGCNASGALNNRLLHPNGFAYELEPADGAVSLALQHHAEGSIEYLLATGEGMENSFYRLTDAEGPTSEGSSLHSDASKPFTSREDTTDSSSSWFASVYRISYMWYSCLGTLLTVILGWLVSLLTSGDTSSSCFSRSSTASELPSANSVIPSKESLQTVVVSGDVDEKRRAAKLSIGSMAPLALMMRTSVMLSPEGVSRKVLVNDASIGSSQASIFSIDQQTITSELDGSYTEEDRREEPEQRSSGGTGSNSTIPTTLSSMKMECERF</sequence>
<protein>
    <submittedName>
        <fullName evidence="9">Uncharacterized protein</fullName>
    </submittedName>
</protein>
<evidence type="ECO:0000256" key="2">
    <source>
        <dbReference type="ARBA" id="ARBA00022448"/>
    </source>
</evidence>
<feature type="transmembrane region" description="Helical" evidence="8">
    <location>
        <begin position="32"/>
        <end position="57"/>
    </location>
</feature>
<proteinExistence type="predicted"/>
<reference evidence="9" key="2">
    <citation type="submission" date="2020-05" db="UniProtKB">
        <authorList>
            <consortium name="EnsemblMetazoa"/>
        </authorList>
    </citation>
    <scope>IDENTIFICATION</scope>
    <source>
        <strain evidence="9">Epiroticus2</strain>
    </source>
</reference>
<keyword evidence="2" id="KW-0813">Transport</keyword>
<dbReference type="InterPro" id="IPR051163">
    <property type="entry name" value="Sodium:Solute_Symporter_SSF"/>
</dbReference>
<dbReference type="AlphaFoldDB" id="A0A182PWD5"/>
<dbReference type="GO" id="GO:0015293">
    <property type="term" value="F:symporter activity"/>
    <property type="evidence" value="ECO:0007669"/>
    <property type="project" value="TreeGrafter"/>
</dbReference>
<evidence type="ECO:0000256" key="6">
    <source>
        <dbReference type="ARBA" id="ARBA00023201"/>
    </source>
</evidence>
<feature type="compositionally biased region" description="Basic and acidic residues" evidence="7">
    <location>
        <begin position="329"/>
        <end position="338"/>
    </location>
</feature>
<feature type="transmembrane region" description="Helical" evidence="8">
    <location>
        <begin position="199"/>
        <end position="220"/>
    </location>
</feature>
<evidence type="ECO:0000256" key="5">
    <source>
        <dbReference type="ARBA" id="ARBA00023065"/>
    </source>
</evidence>
<reference evidence="10" key="1">
    <citation type="submission" date="2013-03" db="EMBL/GenBank/DDBJ databases">
        <title>The Genome Sequence of Anopheles epiroticus epiroticus2.</title>
        <authorList>
            <consortium name="The Broad Institute Genomics Platform"/>
            <person name="Neafsey D.E."/>
            <person name="Howell P."/>
            <person name="Walker B."/>
            <person name="Young S.K."/>
            <person name="Zeng Q."/>
            <person name="Gargeya S."/>
            <person name="Fitzgerald M."/>
            <person name="Haas B."/>
            <person name="Abouelleil A."/>
            <person name="Allen A.W."/>
            <person name="Alvarado L."/>
            <person name="Arachchi H.M."/>
            <person name="Berlin A.M."/>
            <person name="Chapman S.B."/>
            <person name="Gainer-Dewar J."/>
            <person name="Goldberg J."/>
            <person name="Griggs A."/>
            <person name="Gujja S."/>
            <person name="Hansen M."/>
            <person name="Howarth C."/>
            <person name="Imamovic A."/>
            <person name="Ireland A."/>
            <person name="Larimer J."/>
            <person name="McCowan C."/>
            <person name="Murphy C."/>
            <person name="Pearson M."/>
            <person name="Poon T.W."/>
            <person name="Priest M."/>
            <person name="Roberts A."/>
            <person name="Saif S."/>
            <person name="Shea T."/>
            <person name="Sisk P."/>
            <person name="Sykes S."/>
            <person name="Wortman J."/>
            <person name="Nusbaum C."/>
            <person name="Birren B."/>
        </authorList>
    </citation>
    <scope>NUCLEOTIDE SEQUENCE [LARGE SCALE GENOMIC DNA]</scope>
    <source>
        <strain evidence="10">Epiroticus2</strain>
    </source>
</reference>
<dbReference type="GO" id="GO:0006814">
    <property type="term" value="P:sodium ion transport"/>
    <property type="evidence" value="ECO:0007669"/>
    <property type="project" value="UniProtKB-KW"/>
</dbReference>
<dbReference type="STRING" id="199890.A0A182PWD5"/>
<evidence type="ECO:0000256" key="3">
    <source>
        <dbReference type="ARBA" id="ARBA00022475"/>
    </source>
</evidence>
<evidence type="ECO:0000256" key="4">
    <source>
        <dbReference type="ARBA" id="ARBA00023053"/>
    </source>
</evidence>
<evidence type="ECO:0000256" key="1">
    <source>
        <dbReference type="ARBA" id="ARBA00004651"/>
    </source>
</evidence>
<dbReference type="EnsemblMetazoa" id="AEPI011272-RA">
    <property type="protein sequence ID" value="AEPI011272-PA"/>
    <property type="gene ID" value="AEPI011272"/>
</dbReference>
<dbReference type="VEuPathDB" id="VectorBase:AEPI011272"/>
<keyword evidence="4" id="KW-0915">Sodium</keyword>
<accession>A0A182PWD5</accession>
<evidence type="ECO:0000313" key="10">
    <source>
        <dbReference type="Proteomes" id="UP000075885"/>
    </source>
</evidence>
<dbReference type="PANTHER" id="PTHR42985">
    <property type="entry name" value="SODIUM-COUPLED MONOCARBOXYLATE TRANSPORTER"/>
    <property type="match status" value="1"/>
</dbReference>
<name>A0A182PWD5_9DIPT</name>
<feature type="region of interest" description="Disordered" evidence="7">
    <location>
        <begin position="322"/>
        <end position="364"/>
    </location>
</feature>
<feature type="compositionally biased region" description="Polar residues" evidence="7">
    <location>
        <begin position="346"/>
        <end position="356"/>
    </location>
</feature>
<feature type="transmembrane region" description="Helical" evidence="8">
    <location>
        <begin position="7"/>
        <end position="26"/>
    </location>
</feature>
<keyword evidence="8" id="KW-0812">Transmembrane</keyword>
<keyword evidence="8" id="KW-1133">Transmembrane helix</keyword>
<evidence type="ECO:0000313" key="9">
    <source>
        <dbReference type="EnsemblMetazoa" id="AEPI011272-PA"/>
    </source>
</evidence>
<dbReference type="GO" id="GO:0005886">
    <property type="term" value="C:plasma membrane"/>
    <property type="evidence" value="ECO:0007669"/>
    <property type="project" value="UniProtKB-SubCell"/>
</dbReference>
<keyword evidence="10" id="KW-1185">Reference proteome</keyword>
<dbReference type="InterPro" id="IPR038377">
    <property type="entry name" value="Na/Glc_symporter_sf"/>
</dbReference>
<keyword evidence="6" id="KW-0739">Sodium transport</keyword>
<organism evidence="9 10">
    <name type="scientific">Anopheles epiroticus</name>
    <dbReference type="NCBI Taxonomy" id="199890"/>
    <lineage>
        <taxon>Eukaryota</taxon>
        <taxon>Metazoa</taxon>
        <taxon>Ecdysozoa</taxon>
        <taxon>Arthropoda</taxon>
        <taxon>Hexapoda</taxon>
        <taxon>Insecta</taxon>
        <taxon>Pterygota</taxon>
        <taxon>Neoptera</taxon>
        <taxon>Endopterygota</taxon>
        <taxon>Diptera</taxon>
        <taxon>Nematocera</taxon>
        <taxon>Culicoidea</taxon>
        <taxon>Culicidae</taxon>
        <taxon>Anophelinae</taxon>
        <taxon>Anopheles</taxon>
    </lineage>
</organism>